<dbReference type="InterPro" id="IPR024775">
    <property type="entry name" value="DinB-like"/>
</dbReference>
<dbReference type="Proteomes" id="UP000626244">
    <property type="component" value="Unassembled WGS sequence"/>
</dbReference>
<dbReference type="Pfam" id="PF12867">
    <property type="entry name" value="DinB_2"/>
    <property type="match status" value="1"/>
</dbReference>
<dbReference type="EMBL" id="BMHB01000001">
    <property type="protein sequence ID" value="GGI15242.1"/>
    <property type="molecule type" value="Genomic_DNA"/>
</dbReference>
<dbReference type="Gene3D" id="1.20.120.450">
    <property type="entry name" value="dinb family like domain"/>
    <property type="match status" value="1"/>
</dbReference>
<feature type="domain" description="DinB-like" evidence="1">
    <location>
        <begin position="18"/>
        <end position="143"/>
    </location>
</feature>
<keyword evidence="3" id="KW-1185">Reference proteome</keyword>
<proteinExistence type="predicted"/>
<dbReference type="AlphaFoldDB" id="A0A8J3AQV3"/>
<dbReference type="OrthoDB" id="2964295at2"/>
<gene>
    <name evidence="2" type="ORF">GCM10007380_26990</name>
</gene>
<dbReference type="SUPFAM" id="SSF109854">
    <property type="entry name" value="DinB/YfiT-like putative metalloenzymes"/>
    <property type="match status" value="1"/>
</dbReference>
<evidence type="ECO:0000313" key="3">
    <source>
        <dbReference type="Proteomes" id="UP000626244"/>
    </source>
</evidence>
<reference evidence="3" key="1">
    <citation type="journal article" date="2019" name="Int. J. Syst. Evol. Microbiol.">
        <title>The Global Catalogue of Microorganisms (GCM) 10K type strain sequencing project: providing services to taxonomists for standard genome sequencing and annotation.</title>
        <authorList>
            <consortium name="The Broad Institute Genomics Platform"/>
            <consortium name="The Broad Institute Genome Sequencing Center for Infectious Disease"/>
            <person name="Wu L."/>
            <person name="Ma J."/>
        </authorList>
    </citation>
    <scope>NUCLEOTIDE SEQUENCE [LARGE SCALE GENOMIC DNA]</scope>
    <source>
        <strain evidence="3">CGMCC 1.14993</strain>
    </source>
</reference>
<organism evidence="2 3">
    <name type="scientific">Gottfriedia solisilvae</name>
    <dbReference type="NCBI Taxonomy" id="1516104"/>
    <lineage>
        <taxon>Bacteria</taxon>
        <taxon>Bacillati</taxon>
        <taxon>Bacillota</taxon>
        <taxon>Bacilli</taxon>
        <taxon>Bacillales</taxon>
        <taxon>Bacillaceae</taxon>
        <taxon>Gottfriedia</taxon>
    </lineage>
</organism>
<sequence>MPITKEELLKHNRHVSLWVHSLNELSEEKWRKPIAENKWTVAEIISHLSAWDLYIIEHRLAIENEDFPISPIVEKFNTTAAEYARNHSKETILNEFAVNRQKLIECIENIDVQKLQTPFYRNLTILQYLGGFIEHDLHHQKQILDVI</sequence>
<evidence type="ECO:0000313" key="2">
    <source>
        <dbReference type="EMBL" id="GGI15242.1"/>
    </source>
</evidence>
<dbReference type="RefSeq" id="WP_158093246.1">
    <property type="nucleotide sequence ID" value="NZ_BMHB01000001.1"/>
</dbReference>
<name>A0A8J3AQV3_9BACI</name>
<accession>A0A8J3AQV3</accession>
<comment type="caution">
    <text evidence="2">The sequence shown here is derived from an EMBL/GenBank/DDBJ whole genome shotgun (WGS) entry which is preliminary data.</text>
</comment>
<protein>
    <recommendedName>
        <fullName evidence="1">DinB-like domain-containing protein</fullName>
    </recommendedName>
</protein>
<dbReference type="InterPro" id="IPR034660">
    <property type="entry name" value="DinB/YfiT-like"/>
</dbReference>
<evidence type="ECO:0000259" key="1">
    <source>
        <dbReference type="Pfam" id="PF12867"/>
    </source>
</evidence>